<evidence type="ECO:0000313" key="2">
    <source>
        <dbReference type="EMBL" id="KAJ1190393.1"/>
    </source>
</evidence>
<feature type="region of interest" description="Disordered" evidence="1">
    <location>
        <begin position="1"/>
        <end position="69"/>
    </location>
</feature>
<name>A0AAV7UNI3_PLEWA</name>
<dbReference type="AlphaFoldDB" id="A0AAV7UNI3"/>
<gene>
    <name evidence="2" type="ORF">NDU88_007131</name>
</gene>
<reference evidence="2" key="1">
    <citation type="journal article" date="2022" name="bioRxiv">
        <title>Sequencing and chromosome-scale assembly of the giantPleurodeles waltlgenome.</title>
        <authorList>
            <person name="Brown T."/>
            <person name="Elewa A."/>
            <person name="Iarovenko S."/>
            <person name="Subramanian E."/>
            <person name="Araus A.J."/>
            <person name="Petzold A."/>
            <person name="Susuki M."/>
            <person name="Suzuki K.-i.T."/>
            <person name="Hayashi T."/>
            <person name="Toyoda A."/>
            <person name="Oliveira C."/>
            <person name="Osipova E."/>
            <person name="Leigh N.D."/>
            <person name="Simon A."/>
            <person name="Yun M.H."/>
        </authorList>
    </citation>
    <scope>NUCLEOTIDE SEQUENCE</scope>
    <source>
        <strain evidence="2">20211129_DDA</strain>
        <tissue evidence="2">Liver</tissue>
    </source>
</reference>
<proteinExistence type="predicted"/>
<dbReference type="Proteomes" id="UP001066276">
    <property type="component" value="Chromosome 3_1"/>
</dbReference>
<dbReference type="EMBL" id="JANPWB010000005">
    <property type="protein sequence ID" value="KAJ1190393.1"/>
    <property type="molecule type" value="Genomic_DNA"/>
</dbReference>
<evidence type="ECO:0000256" key="1">
    <source>
        <dbReference type="SAM" id="MobiDB-lite"/>
    </source>
</evidence>
<organism evidence="2 3">
    <name type="scientific">Pleurodeles waltl</name>
    <name type="common">Iberian ribbed newt</name>
    <dbReference type="NCBI Taxonomy" id="8319"/>
    <lineage>
        <taxon>Eukaryota</taxon>
        <taxon>Metazoa</taxon>
        <taxon>Chordata</taxon>
        <taxon>Craniata</taxon>
        <taxon>Vertebrata</taxon>
        <taxon>Euteleostomi</taxon>
        <taxon>Amphibia</taxon>
        <taxon>Batrachia</taxon>
        <taxon>Caudata</taxon>
        <taxon>Salamandroidea</taxon>
        <taxon>Salamandridae</taxon>
        <taxon>Pleurodelinae</taxon>
        <taxon>Pleurodeles</taxon>
    </lineage>
</organism>
<comment type="caution">
    <text evidence="2">The sequence shown here is derived from an EMBL/GenBank/DDBJ whole genome shotgun (WGS) entry which is preliminary data.</text>
</comment>
<protein>
    <submittedName>
        <fullName evidence="2">Uncharacterized protein</fullName>
    </submittedName>
</protein>
<accession>A0AAV7UNI3</accession>
<evidence type="ECO:0000313" key="3">
    <source>
        <dbReference type="Proteomes" id="UP001066276"/>
    </source>
</evidence>
<sequence>MRKCPGDTEENCSAQNTEHFWGRDLMAQTAPERKGESERHRRLSGGGKRDQGDTTRRRRSGTRTTLQMR</sequence>
<keyword evidence="3" id="KW-1185">Reference proteome</keyword>